<reference evidence="1 2" key="1">
    <citation type="submission" date="2017-11" db="EMBL/GenBank/DDBJ databases">
        <authorList>
            <person name="Blom J."/>
        </authorList>
    </citation>
    <scope>NUCLEOTIDE SEQUENCE [LARGE SCALE GENOMIC DNA]</scope>
    <source>
        <strain evidence="1 2">CFBP3846</strain>
    </source>
</reference>
<dbReference type="Proteomes" id="UP000239665">
    <property type="component" value="Chromosome 1"/>
</dbReference>
<gene>
    <name evidence="1" type="ORF">CFBP3846_03643</name>
</gene>
<evidence type="ECO:0000313" key="1">
    <source>
        <dbReference type="EMBL" id="SOS28051.1"/>
    </source>
</evidence>
<sequence length="57" mass="6711">MTEQEKAVIEALSTAWNAFCALPREHADDNDEFRRGIHILQRQVFARPARRQYNLPE</sequence>
<accession>A0ABY1U9V3</accession>
<name>A0ABY1U9V3_PSESX</name>
<evidence type="ECO:0000313" key="2">
    <source>
        <dbReference type="Proteomes" id="UP000239665"/>
    </source>
</evidence>
<dbReference type="EMBL" id="LT963402">
    <property type="protein sequence ID" value="SOS28051.1"/>
    <property type="molecule type" value="Genomic_DNA"/>
</dbReference>
<proteinExistence type="predicted"/>
<organism evidence="1 2">
    <name type="scientific">Pseudomonas syringae pv. avii</name>
    <dbReference type="NCBI Taxonomy" id="663959"/>
    <lineage>
        <taxon>Bacteria</taxon>
        <taxon>Pseudomonadati</taxon>
        <taxon>Pseudomonadota</taxon>
        <taxon>Gammaproteobacteria</taxon>
        <taxon>Pseudomonadales</taxon>
        <taxon>Pseudomonadaceae</taxon>
        <taxon>Pseudomonas</taxon>
        <taxon>Pseudomonas syringae</taxon>
    </lineage>
</organism>
<protein>
    <submittedName>
        <fullName evidence="1">Uncharacterized protein</fullName>
    </submittedName>
</protein>
<keyword evidence="2" id="KW-1185">Reference proteome</keyword>